<gene>
    <name evidence="3" type="ORF">H9882_06985</name>
</gene>
<reference evidence="3" key="1">
    <citation type="journal article" date="2021" name="PeerJ">
        <title>Extensive microbial diversity within the chicken gut microbiome revealed by metagenomics and culture.</title>
        <authorList>
            <person name="Gilroy R."/>
            <person name="Ravi A."/>
            <person name="Getino M."/>
            <person name="Pursley I."/>
            <person name="Horton D.L."/>
            <person name="Alikhan N.F."/>
            <person name="Baker D."/>
            <person name="Gharbi K."/>
            <person name="Hall N."/>
            <person name="Watson M."/>
            <person name="Adriaenssens E.M."/>
            <person name="Foster-Nyarko E."/>
            <person name="Jarju S."/>
            <person name="Secka A."/>
            <person name="Antonio M."/>
            <person name="Oren A."/>
            <person name="Chaudhuri R.R."/>
            <person name="La Ragione R."/>
            <person name="Hildebrand F."/>
            <person name="Pallen M.J."/>
        </authorList>
    </citation>
    <scope>NUCLEOTIDE SEQUENCE</scope>
    <source>
        <strain evidence="3">B5_2728</strain>
    </source>
</reference>
<proteinExistence type="predicted"/>
<dbReference type="EMBL" id="JAHLFP010000060">
    <property type="protein sequence ID" value="MBU3806618.1"/>
    <property type="molecule type" value="Genomic_DNA"/>
</dbReference>
<dbReference type="Proteomes" id="UP000713596">
    <property type="component" value="Unassembled WGS sequence"/>
</dbReference>
<accession>A0A948WUY2</accession>
<dbReference type="InterPro" id="IPR018891">
    <property type="entry name" value="AIPR_C"/>
</dbReference>
<reference evidence="3" key="2">
    <citation type="submission" date="2021-04" db="EMBL/GenBank/DDBJ databases">
        <authorList>
            <person name="Gilroy R."/>
        </authorList>
    </citation>
    <scope>NUCLEOTIDE SEQUENCE</scope>
    <source>
        <strain evidence="3">B5_2728</strain>
    </source>
</reference>
<name>A0A948WUY2_9FIRM</name>
<evidence type="ECO:0000259" key="2">
    <source>
        <dbReference type="Pfam" id="PF22879"/>
    </source>
</evidence>
<organism evidence="3 4">
    <name type="scientific">Candidatus Allofournierella pullistercoris</name>
    <dbReference type="NCBI Taxonomy" id="2838597"/>
    <lineage>
        <taxon>Bacteria</taxon>
        <taxon>Bacillati</taxon>
        <taxon>Bacillota</taxon>
        <taxon>Clostridia</taxon>
        <taxon>Eubacteriales</taxon>
        <taxon>Oscillospiraceae</taxon>
        <taxon>Allofournierella</taxon>
    </lineage>
</organism>
<comment type="caution">
    <text evidence="3">The sequence shown here is derived from an EMBL/GenBank/DDBJ whole genome shotgun (WGS) entry which is preliminary data.</text>
</comment>
<dbReference type="InterPro" id="IPR055101">
    <property type="entry name" value="AIPR_N"/>
</dbReference>
<evidence type="ECO:0000313" key="4">
    <source>
        <dbReference type="Proteomes" id="UP000713596"/>
    </source>
</evidence>
<feature type="domain" description="Abortive infection phage resistance protein N-terminal" evidence="2">
    <location>
        <begin position="29"/>
        <end position="180"/>
    </location>
</feature>
<dbReference type="Pfam" id="PF10592">
    <property type="entry name" value="AIPR"/>
    <property type="match status" value="1"/>
</dbReference>
<dbReference type="AlphaFoldDB" id="A0A948WUY2"/>
<protein>
    <submittedName>
        <fullName evidence="3">AIPR family protein</fullName>
    </submittedName>
</protein>
<feature type="domain" description="Abortive phage infection protein C-terminal" evidence="1">
    <location>
        <begin position="240"/>
        <end position="565"/>
    </location>
</feature>
<sequence>MDAQEFRKDFLENVKAEAAATGEGSCAAFVGAMAQYLIEAEVLPDFTPSFYTSTTSTRKRYRVDGYVLDEFDYTMNLIIADYDGAEERTMGKAASSTNFQRLCVFVDQALNTRLYKEIEMSTPCADLIDLLRLEKERIRKYRLLIFTDADVSDTLKNLDNLDIGGIPAECQIWDIERLFRVCCSDLGRQNIEIDFREYIPEGIPCLEASSASTAEYNSYLCIIPGKVLADIYDKYGSQLLEGNVRSFLSTKVAVNKKIRETILKCPSMFFAYNNGVSATAMDVEIERSANGTHIVSARDFQIINGGQTTASLSNTRHKDKADLKGIYVQMKLTEIDESDMDRSTELVRNISRSSNSQNKVTDADFFSTHPFHVRMEQHSRRIFAPAEAGAQYETKWFYERAKGQFLQAQMRLTPAKKRQFLLQNPKSKVITKTDLAKVRNTWNEMPHIVSKGAQTNFMKFAELIDEAWTANDAQFNERYFTETVALVILFKHLEALIPKLPWYEQGYRANIVTYSLALLHMLIRKQFKDMELDLQSIWLRQSVPEILTSVLERISEQVFYKITDPNRPTINVTQWCKRDGCWKSVQEINLTLPAEFTNVLIGKAEVKAAEKEAKKDQKILSETEAQVKVLEYSAEQWKKLSAFAMQKRMVSPDENMALKYACQIPNKMPSGYQSQRLLALLERALSEGFKL</sequence>
<evidence type="ECO:0000259" key="1">
    <source>
        <dbReference type="Pfam" id="PF10592"/>
    </source>
</evidence>
<dbReference type="Pfam" id="PF22879">
    <property type="entry name" value="AIPR_N"/>
    <property type="match status" value="1"/>
</dbReference>
<evidence type="ECO:0000313" key="3">
    <source>
        <dbReference type="EMBL" id="MBU3806618.1"/>
    </source>
</evidence>